<keyword evidence="3" id="KW-1185">Reference proteome</keyword>
<name>A0AAX1N8Y1_9BACT</name>
<evidence type="ECO:0000256" key="1">
    <source>
        <dbReference type="SAM" id="Phobius"/>
    </source>
</evidence>
<proteinExistence type="predicted"/>
<dbReference type="Proteomes" id="UP000678679">
    <property type="component" value="Chromosome 2"/>
</dbReference>
<dbReference type="AlphaFoldDB" id="A0AAX1N8Y1"/>
<dbReference type="EMBL" id="CP076133">
    <property type="protein sequence ID" value="QWG04034.1"/>
    <property type="molecule type" value="Genomic_DNA"/>
</dbReference>
<protein>
    <submittedName>
        <fullName evidence="2">Uncharacterized protein</fullName>
    </submittedName>
</protein>
<sequence length="199" mass="23539">MQKKIIEELKLPSEIKSLIKDQKFEEAKQLLKKKYISRDLIEVDDLISSNENESNIIIKNYRKIIGQLIDVKLLILALFSGVIVLFNDEFIFFFLVSILLIIIDLAMNWKQFSDKSTKITINENFIIFHYLENEKIKFSNLLTIYAKKIVRGNRTKRSYFYLTFIYKDPNMHIIEINISGLELDCFEIGKILKSKLLKY</sequence>
<dbReference type="KEGG" id="fya:KMW28_24390"/>
<keyword evidence="1" id="KW-0812">Transmembrane</keyword>
<feature type="transmembrane region" description="Helical" evidence="1">
    <location>
        <begin position="90"/>
        <end position="109"/>
    </location>
</feature>
<feature type="transmembrane region" description="Helical" evidence="1">
    <location>
        <begin position="64"/>
        <end position="84"/>
    </location>
</feature>
<accession>A0AAX1N8Y1</accession>
<keyword evidence="1" id="KW-0472">Membrane</keyword>
<organism evidence="2 3">
    <name type="scientific">Flammeovirga yaeyamensis</name>
    <dbReference type="NCBI Taxonomy" id="367791"/>
    <lineage>
        <taxon>Bacteria</taxon>
        <taxon>Pseudomonadati</taxon>
        <taxon>Bacteroidota</taxon>
        <taxon>Cytophagia</taxon>
        <taxon>Cytophagales</taxon>
        <taxon>Flammeovirgaceae</taxon>
        <taxon>Flammeovirga</taxon>
    </lineage>
</organism>
<gene>
    <name evidence="2" type="ORF">KMW28_24390</name>
</gene>
<evidence type="ECO:0000313" key="2">
    <source>
        <dbReference type="EMBL" id="QWG04034.1"/>
    </source>
</evidence>
<keyword evidence="1" id="KW-1133">Transmembrane helix</keyword>
<reference evidence="2 3" key="1">
    <citation type="submission" date="2021-05" db="EMBL/GenBank/DDBJ databases">
        <title>Comparative genomic studies on the polysaccharide-degrading batcterial strains of the Flammeovirga genus.</title>
        <authorList>
            <person name="Zewei F."/>
            <person name="Zheng Z."/>
            <person name="Yu L."/>
            <person name="Ruyue G."/>
            <person name="Yanhong M."/>
            <person name="Yuanyuan C."/>
            <person name="Jingyan G."/>
            <person name="Wenjun H."/>
        </authorList>
    </citation>
    <scope>NUCLEOTIDE SEQUENCE [LARGE SCALE GENOMIC DNA]</scope>
    <source>
        <strain evidence="2 3">NBRC:100898</strain>
    </source>
</reference>
<evidence type="ECO:0000313" key="3">
    <source>
        <dbReference type="Proteomes" id="UP000678679"/>
    </source>
</evidence>
<dbReference type="RefSeq" id="WP_169663529.1">
    <property type="nucleotide sequence ID" value="NZ_CP076133.1"/>
</dbReference>